<evidence type="ECO:0000256" key="1">
    <source>
        <dbReference type="ARBA" id="ARBA00010062"/>
    </source>
</evidence>
<dbReference type="GO" id="GO:0004674">
    <property type="term" value="F:protein serine/threonine kinase activity"/>
    <property type="evidence" value="ECO:0007669"/>
    <property type="project" value="UniProtKB-KW"/>
</dbReference>
<dbReference type="CDD" id="cd14014">
    <property type="entry name" value="STKc_PknB_like"/>
    <property type="match status" value="1"/>
</dbReference>
<dbReference type="GO" id="GO:0005524">
    <property type="term" value="F:ATP binding"/>
    <property type="evidence" value="ECO:0007669"/>
    <property type="project" value="UniProtKB-KW"/>
</dbReference>
<dbReference type="InterPro" id="IPR028082">
    <property type="entry name" value="Peripla_BP_I"/>
</dbReference>
<dbReference type="SUPFAM" id="SSF53822">
    <property type="entry name" value="Periplasmic binding protein-like I"/>
    <property type="match status" value="1"/>
</dbReference>
<dbReference type="CDD" id="cd06268">
    <property type="entry name" value="PBP1_ABC_transporter_LIVBP-like"/>
    <property type="match status" value="1"/>
</dbReference>
<dbReference type="InterPro" id="IPR000719">
    <property type="entry name" value="Prot_kinase_dom"/>
</dbReference>
<evidence type="ECO:0000259" key="12">
    <source>
        <dbReference type="PROSITE" id="PS50011"/>
    </source>
</evidence>
<evidence type="ECO:0000256" key="9">
    <source>
        <dbReference type="ARBA" id="ARBA00047899"/>
    </source>
</evidence>
<evidence type="ECO:0000256" key="4">
    <source>
        <dbReference type="ARBA" id="ARBA00022679"/>
    </source>
</evidence>
<accession>A0A964BWW6</accession>
<keyword evidence="5" id="KW-0732">Signal</keyword>
<dbReference type="InterPro" id="IPR028081">
    <property type="entry name" value="Leu-bd"/>
</dbReference>
<evidence type="ECO:0000256" key="3">
    <source>
        <dbReference type="ARBA" id="ARBA00022527"/>
    </source>
</evidence>
<comment type="similarity">
    <text evidence="1">Belongs to the leucine-binding protein family.</text>
</comment>
<keyword evidence="3" id="KW-0723">Serine/threonine-protein kinase</keyword>
<evidence type="ECO:0000256" key="5">
    <source>
        <dbReference type="ARBA" id="ARBA00022729"/>
    </source>
</evidence>
<organism evidence="13 14">
    <name type="scientific">Waterburya agarophytonicola KI4</name>
    <dbReference type="NCBI Taxonomy" id="2874699"/>
    <lineage>
        <taxon>Bacteria</taxon>
        <taxon>Bacillati</taxon>
        <taxon>Cyanobacteriota</taxon>
        <taxon>Cyanophyceae</taxon>
        <taxon>Pleurocapsales</taxon>
        <taxon>Hyellaceae</taxon>
        <taxon>Waterburya</taxon>
        <taxon>Waterburya agarophytonicola</taxon>
    </lineage>
</organism>
<keyword evidence="6" id="KW-0547">Nucleotide-binding</keyword>
<proteinExistence type="inferred from homology"/>
<keyword evidence="11" id="KW-1133">Transmembrane helix</keyword>
<keyword evidence="8" id="KW-0067">ATP-binding</keyword>
<keyword evidence="4" id="KW-0808">Transferase</keyword>
<evidence type="ECO:0000313" key="14">
    <source>
        <dbReference type="Proteomes" id="UP000729733"/>
    </source>
</evidence>
<sequence length="529" mass="60321">MVSGTKYLPAGTVLKNRYKITSTLSKGGFGLAYKARDISNKIQNSVLIKQLRPQKNEVVLEIARKKFQKEAKVLESLGERHPQIPKLFDYFEEKEEFYIVQQFIDGVDFEKKLHLDPESTEETLTLTESQLVDFLEQTLEILKTVHFNKIIHRDIKPSNLIWHPRINNDANEEAFQVFLIDFGCVKEIEKYVFSSNQEVQSSVVIGTPFYMPPEQQRKEPQFNTDLYALGWVAIQAVTGLKTNQEDIRSSWREKANIKDDLKLILAQMIHPKCKKPEDKSKDGLDYRYQTASDVLEDLKKFKEGLPVKPLTQILASPDPETIKINPPENQSDKWAKWLGILFGLILLGAPLWIAWEIWFKPRVWETSDKASIGEEVYFETGQECTDEVRDKQYIKAKECFAGVMSKNLNNPETAIYYNNSFALSANEKPYYLAAVVPISTNPNLANEILRGVAHAQHLFNKQGGVAGRQLVVVVANDANNKDDQAIDVAKLLRDENKIVGIIGHNSTTATEAGIQEYKQKNYPWISVVL</sequence>
<dbReference type="Gene3D" id="1.10.510.10">
    <property type="entry name" value="Transferase(Phosphotransferase) domain 1"/>
    <property type="match status" value="1"/>
</dbReference>
<feature type="domain" description="Protein kinase" evidence="12">
    <location>
        <begin position="18"/>
        <end position="295"/>
    </location>
</feature>
<dbReference type="EMBL" id="JADWDC010000071">
    <property type="protein sequence ID" value="MCC0179192.1"/>
    <property type="molecule type" value="Genomic_DNA"/>
</dbReference>
<dbReference type="Pfam" id="PF00069">
    <property type="entry name" value="Pkinase"/>
    <property type="match status" value="1"/>
</dbReference>
<evidence type="ECO:0000313" key="13">
    <source>
        <dbReference type="EMBL" id="MCC0179192.1"/>
    </source>
</evidence>
<dbReference type="PROSITE" id="PS50011">
    <property type="entry name" value="PROTEIN_KINASE_DOM"/>
    <property type="match status" value="1"/>
</dbReference>
<feature type="transmembrane region" description="Helical" evidence="11">
    <location>
        <begin position="334"/>
        <end position="355"/>
    </location>
</feature>
<evidence type="ECO:0000256" key="8">
    <source>
        <dbReference type="ARBA" id="ARBA00022840"/>
    </source>
</evidence>
<dbReference type="AlphaFoldDB" id="A0A964BWW6"/>
<dbReference type="RefSeq" id="WP_229642293.1">
    <property type="nucleotide sequence ID" value="NZ_JADWDC010000071.1"/>
</dbReference>
<comment type="catalytic activity">
    <reaction evidence="9">
        <text>L-threonyl-[protein] + ATP = O-phospho-L-threonyl-[protein] + ADP + H(+)</text>
        <dbReference type="Rhea" id="RHEA:46608"/>
        <dbReference type="Rhea" id="RHEA-COMP:11060"/>
        <dbReference type="Rhea" id="RHEA-COMP:11605"/>
        <dbReference type="ChEBI" id="CHEBI:15378"/>
        <dbReference type="ChEBI" id="CHEBI:30013"/>
        <dbReference type="ChEBI" id="CHEBI:30616"/>
        <dbReference type="ChEBI" id="CHEBI:61977"/>
        <dbReference type="ChEBI" id="CHEBI:456216"/>
        <dbReference type="EC" id="2.7.11.1"/>
    </reaction>
</comment>
<evidence type="ECO:0000256" key="2">
    <source>
        <dbReference type="ARBA" id="ARBA00012513"/>
    </source>
</evidence>
<keyword evidence="14" id="KW-1185">Reference proteome</keyword>
<dbReference type="EC" id="2.7.11.1" evidence="2"/>
<dbReference type="Gene3D" id="3.30.200.20">
    <property type="entry name" value="Phosphorylase Kinase, domain 1"/>
    <property type="match status" value="1"/>
</dbReference>
<comment type="caution">
    <text evidence="13">The sequence shown here is derived from an EMBL/GenBank/DDBJ whole genome shotgun (WGS) entry which is preliminary data.</text>
</comment>
<protein>
    <recommendedName>
        <fullName evidence="2">non-specific serine/threonine protein kinase</fullName>
        <ecNumber evidence="2">2.7.11.1</ecNumber>
    </recommendedName>
</protein>
<dbReference type="Pfam" id="PF13458">
    <property type="entry name" value="Peripla_BP_6"/>
    <property type="match status" value="1"/>
</dbReference>
<keyword evidence="11" id="KW-0472">Membrane</keyword>
<gene>
    <name evidence="13" type="ORF">I4641_19690</name>
</gene>
<keyword evidence="11" id="KW-0812">Transmembrane</keyword>
<name>A0A964BWW6_9CYAN</name>
<keyword evidence="7 13" id="KW-0418">Kinase</keyword>
<dbReference type="PANTHER" id="PTHR24363:SF0">
    <property type="entry name" value="SERINE_THREONINE KINASE LIKE DOMAIN CONTAINING 1"/>
    <property type="match status" value="1"/>
</dbReference>
<evidence type="ECO:0000256" key="11">
    <source>
        <dbReference type="SAM" id="Phobius"/>
    </source>
</evidence>
<dbReference type="SUPFAM" id="SSF56112">
    <property type="entry name" value="Protein kinase-like (PK-like)"/>
    <property type="match status" value="1"/>
</dbReference>
<dbReference type="PANTHER" id="PTHR24363">
    <property type="entry name" value="SERINE/THREONINE PROTEIN KINASE"/>
    <property type="match status" value="1"/>
</dbReference>
<dbReference type="Gene3D" id="3.40.50.2300">
    <property type="match status" value="1"/>
</dbReference>
<dbReference type="Proteomes" id="UP000729733">
    <property type="component" value="Unassembled WGS sequence"/>
</dbReference>
<evidence type="ECO:0000256" key="10">
    <source>
        <dbReference type="ARBA" id="ARBA00048679"/>
    </source>
</evidence>
<comment type="catalytic activity">
    <reaction evidence="10">
        <text>L-seryl-[protein] + ATP = O-phospho-L-seryl-[protein] + ADP + H(+)</text>
        <dbReference type="Rhea" id="RHEA:17989"/>
        <dbReference type="Rhea" id="RHEA-COMP:9863"/>
        <dbReference type="Rhea" id="RHEA-COMP:11604"/>
        <dbReference type="ChEBI" id="CHEBI:15378"/>
        <dbReference type="ChEBI" id="CHEBI:29999"/>
        <dbReference type="ChEBI" id="CHEBI:30616"/>
        <dbReference type="ChEBI" id="CHEBI:83421"/>
        <dbReference type="ChEBI" id="CHEBI:456216"/>
        <dbReference type="EC" id="2.7.11.1"/>
    </reaction>
</comment>
<evidence type="ECO:0000256" key="6">
    <source>
        <dbReference type="ARBA" id="ARBA00022741"/>
    </source>
</evidence>
<reference evidence="13" key="1">
    <citation type="journal article" date="2021" name="Antonie Van Leeuwenhoek">
        <title>Draft genome and description of Waterburya agarophytonicola gen. nov. sp. nov. (Pleurocapsales, Cyanobacteria): a seaweed symbiont.</title>
        <authorList>
            <person name="Bonthond G."/>
            <person name="Shalygin S."/>
            <person name="Bayer T."/>
            <person name="Weinberger F."/>
        </authorList>
    </citation>
    <scope>NUCLEOTIDE SEQUENCE</scope>
    <source>
        <strain evidence="13">KI4</strain>
    </source>
</reference>
<evidence type="ECO:0000256" key="7">
    <source>
        <dbReference type="ARBA" id="ARBA00022777"/>
    </source>
</evidence>
<dbReference type="SMART" id="SM00220">
    <property type="entry name" value="S_TKc"/>
    <property type="match status" value="1"/>
</dbReference>
<dbReference type="InterPro" id="IPR011009">
    <property type="entry name" value="Kinase-like_dom_sf"/>
</dbReference>